<dbReference type="GO" id="GO:0009396">
    <property type="term" value="P:folic acid-containing compound biosynthetic process"/>
    <property type="evidence" value="ECO:0007669"/>
    <property type="project" value="InterPro"/>
</dbReference>
<dbReference type="SUPFAM" id="SSF56322">
    <property type="entry name" value="ADC synthase"/>
    <property type="match status" value="1"/>
</dbReference>
<dbReference type="EMBL" id="SOFE01000022">
    <property type="protein sequence ID" value="TFB83264.1"/>
    <property type="molecule type" value="Genomic_DNA"/>
</dbReference>
<dbReference type="EMBL" id="FOPW01000012">
    <property type="protein sequence ID" value="SFH69861.1"/>
    <property type="molecule type" value="Genomic_DNA"/>
</dbReference>
<dbReference type="InterPro" id="IPR006805">
    <property type="entry name" value="Anth_synth_I_N"/>
</dbReference>
<protein>
    <recommendedName>
        <fullName evidence="1">aminodeoxychorismate synthase</fullName>
        <ecNumber evidence="1">2.6.1.85</ecNumber>
    </recommendedName>
</protein>
<dbReference type="AlphaFoldDB" id="A0A1I3C765"/>
<dbReference type="InterPro" id="IPR015890">
    <property type="entry name" value="Chorismate_C"/>
</dbReference>
<dbReference type="GO" id="GO:0046820">
    <property type="term" value="F:4-amino-4-deoxychorismate synthase activity"/>
    <property type="evidence" value="ECO:0007669"/>
    <property type="project" value="UniProtKB-EC"/>
</dbReference>
<name>A0A1I3C765_9MICO</name>
<reference evidence="5 7" key="1">
    <citation type="submission" date="2016-10" db="EMBL/GenBank/DDBJ databases">
        <authorList>
            <person name="Varghese N."/>
            <person name="Submissions S."/>
        </authorList>
    </citation>
    <scope>NUCLEOTIDE SEQUENCE [LARGE SCALE GENOMIC DNA]</scope>
    <source>
        <strain evidence="5 7">GMCC 1.11211</strain>
    </source>
</reference>
<dbReference type="RefSeq" id="WP_092451016.1">
    <property type="nucleotide sequence ID" value="NZ_BKAC01000011.1"/>
</dbReference>
<evidence type="ECO:0000256" key="2">
    <source>
        <dbReference type="ARBA" id="ARBA00022679"/>
    </source>
</evidence>
<keyword evidence="6" id="KW-0032">Aminotransferase</keyword>
<dbReference type="Proteomes" id="UP000297963">
    <property type="component" value="Unassembled WGS sequence"/>
</dbReference>
<keyword evidence="2 6" id="KW-0808">Transferase</keyword>
<proteinExistence type="predicted"/>
<evidence type="ECO:0000256" key="1">
    <source>
        <dbReference type="ARBA" id="ARBA00013139"/>
    </source>
</evidence>
<evidence type="ECO:0000313" key="7">
    <source>
        <dbReference type="Proteomes" id="UP000199681"/>
    </source>
</evidence>
<evidence type="ECO:0000313" key="5">
    <source>
        <dbReference type="EMBL" id="SFH69861.1"/>
    </source>
</evidence>
<dbReference type="GO" id="GO:0000162">
    <property type="term" value="P:L-tryptophan biosynthetic process"/>
    <property type="evidence" value="ECO:0007669"/>
    <property type="project" value="TreeGrafter"/>
</dbReference>
<dbReference type="GO" id="GO:0005737">
    <property type="term" value="C:cytoplasm"/>
    <property type="evidence" value="ECO:0007669"/>
    <property type="project" value="TreeGrafter"/>
</dbReference>
<dbReference type="NCBIfam" id="TIGR00553">
    <property type="entry name" value="pabB"/>
    <property type="match status" value="1"/>
</dbReference>
<dbReference type="PANTHER" id="PTHR11236:SF18">
    <property type="entry name" value="AMINODEOXYCHORISMATE SYNTHASE"/>
    <property type="match status" value="1"/>
</dbReference>
<dbReference type="Gene3D" id="3.60.120.10">
    <property type="entry name" value="Anthranilate synthase"/>
    <property type="match status" value="1"/>
</dbReference>
<dbReference type="Pfam" id="PF04715">
    <property type="entry name" value="Anth_synt_I_N"/>
    <property type="match status" value="1"/>
</dbReference>
<dbReference type="PANTHER" id="PTHR11236">
    <property type="entry name" value="AMINOBENZOATE/ANTHRANILATE SYNTHASE"/>
    <property type="match status" value="1"/>
</dbReference>
<dbReference type="Pfam" id="PF00425">
    <property type="entry name" value="Chorismate_bind"/>
    <property type="match status" value="1"/>
</dbReference>
<comment type="caution">
    <text evidence="6">The sequence shown here is derived from an EMBL/GenBank/DDBJ whole genome shotgun (WGS) entry which is preliminary data.</text>
</comment>
<dbReference type="STRING" id="995038.SAMN05216274_1128"/>
<keyword evidence="7" id="KW-1185">Reference proteome</keyword>
<dbReference type="GO" id="GO:0008153">
    <property type="term" value="P:4-aminobenzoate biosynthetic process"/>
    <property type="evidence" value="ECO:0007669"/>
    <property type="project" value="TreeGrafter"/>
</dbReference>
<dbReference type="InterPro" id="IPR005802">
    <property type="entry name" value="ADC_synth_comp_1"/>
</dbReference>
<reference evidence="6 8" key="2">
    <citation type="submission" date="2019-03" db="EMBL/GenBank/DDBJ databases">
        <title>Genomics of glacier-inhabiting Cryobacterium strains.</title>
        <authorList>
            <person name="Liu Q."/>
            <person name="Xin Y.-H."/>
        </authorList>
    </citation>
    <scope>NUCLEOTIDE SEQUENCE [LARGE SCALE GENOMIC DNA]</scope>
    <source>
        <strain evidence="6 8">Hh34</strain>
    </source>
</reference>
<evidence type="ECO:0000313" key="6">
    <source>
        <dbReference type="EMBL" id="TFB83264.1"/>
    </source>
</evidence>
<dbReference type="InterPro" id="IPR019999">
    <property type="entry name" value="Anth_synth_I-like"/>
</dbReference>
<evidence type="ECO:0000313" key="8">
    <source>
        <dbReference type="Proteomes" id="UP000297963"/>
    </source>
</evidence>
<dbReference type="EC" id="2.6.1.85" evidence="1"/>
<gene>
    <name evidence="6" type="primary">pabB</name>
    <name evidence="6" type="ORF">E3O11_10430</name>
    <name evidence="5" type="ORF">SAMN05216274_1128</name>
</gene>
<accession>A0A1I3C765</accession>
<dbReference type="PRINTS" id="PR00095">
    <property type="entry name" value="ANTSNTHASEI"/>
</dbReference>
<dbReference type="Proteomes" id="UP000199681">
    <property type="component" value="Unassembled WGS sequence"/>
</dbReference>
<sequence length="482" mass="51514">MTGLQERLLQPADAVTCREIVLDFWVDPELVFLRLLKSEKNAFWLDSGFEAETGVSYLGLPSPSAPVVTASGAGDTVLVSGVGTSDRFEGSIFDLLRLTTTSRGAGPVADPVADPADGLRIGWVGWLGYELGAKTVGSPRHASALPDAALMWADRIIAFDHRASTMSLRVPAGSPTAKLWVRDVQATLLSLVGSTVPPLPEVGQPRKASLRHTHAEYVDLVEQCRDAITEGDAYQICLTNEITIEGALDPVQTYHRLRRLNPAHHGALIRFADFALLSSSPEQFLEVCPDKTMTTRPIKGTRPRGRTSEEDAGLITELAGHHKEIAENVMIVDLMRNDLGRVAETGSVQVPDLLRVESYQNVHQLVSTISAKIDPRLTWVDAVEACLPAGSMTGAPKHSAMSIIDRLEGGARGPYAGAFGYMGADGRVDLGVTIRSLVIGPTTTTIGAGGGITVWSVAEEEYEETLLKAAPLLAAASAVIIA</sequence>
<feature type="domain" description="Chorismate-utilising enzyme C-terminal" evidence="3">
    <location>
        <begin position="214"/>
        <end position="468"/>
    </location>
</feature>
<evidence type="ECO:0000259" key="4">
    <source>
        <dbReference type="Pfam" id="PF04715"/>
    </source>
</evidence>
<evidence type="ECO:0000259" key="3">
    <source>
        <dbReference type="Pfam" id="PF00425"/>
    </source>
</evidence>
<feature type="domain" description="Anthranilate synthase component I N-terminal" evidence="4">
    <location>
        <begin position="25"/>
        <end position="165"/>
    </location>
</feature>
<dbReference type="InterPro" id="IPR005801">
    <property type="entry name" value="ADC_synthase"/>
</dbReference>
<organism evidence="6 8">
    <name type="scientific">Cryobacterium levicorallinum</name>
    <dbReference type="NCBI Taxonomy" id="995038"/>
    <lineage>
        <taxon>Bacteria</taxon>
        <taxon>Bacillati</taxon>
        <taxon>Actinomycetota</taxon>
        <taxon>Actinomycetes</taxon>
        <taxon>Micrococcales</taxon>
        <taxon>Microbacteriaceae</taxon>
        <taxon>Cryobacterium</taxon>
    </lineage>
</organism>